<dbReference type="Gene3D" id="3.10.129.10">
    <property type="entry name" value="Hotdog Thioesterase"/>
    <property type="match status" value="1"/>
</dbReference>
<sequence length="197" mass="21827">MRNDPRETGLPLLGAVNLPSPCRARQLPHSISTDPESPDMPALTTYTTRVQPDWVDYNGHLRDAFYLLIFSYATDGLMEALGLDSDNREASGHSLFTLELHLNYLHEVKLGAEVEVHTQLIAHDAKRLHLYHSLHLAGDEMELAGNEQMLLHVDLAGPHATMFTKATKERLDAISAGQSELPRPKLLGRVIGLHAGK</sequence>
<dbReference type="InterPro" id="IPR050563">
    <property type="entry name" value="4-hydroxybenzoyl-CoA_TE"/>
</dbReference>
<dbReference type="Pfam" id="PF13279">
    <property type="entry name" value="4HBT_2"/>
    <property type="match status" value="1"/>
</dbReference>
<evidence type="ECO:0000313" key="2">
    <source>
        <dbReference type="Proteomes" id="UP000274315"/>
    </source>
</evidence>
<evidence type="ECO:0008006" key="3">
    <source>
        <dbReference type="Google" id="ProtNLM"/>
    </source>
</evidence>
<dbReference type="PANTHER" id="PTHR31793">
    <property type="entry name" value="4-HYDROXYBENZOYL-COA THIOESTERASE FAMILY MEMBER"/>
    <property type="match status" value="1"/>
</dbReference>
<evidence type="ECO:0000313" key="1">
    <source>
        <dbReference type="EMBL" id="RMU75462.1"/>
    </source>
</evidence>
<protein>
    <recommendedName>
        <fullName evidence="3">4-hydroxybenzoyl-CoA thioesterase</fullName>
    </recommendedName>
</protein>
<dbReference type="SUPFAM" id="SSF54637">
    <property type="entry name" value="Thioesterase/thiol ester dehydrase-isomerase"/>
    <property type="match status" value="1"/>
</dbReference>
<dbReference type="CDD" id="cd00586">
    <property type="entry name" value="4HBT"/>
    <property type="match status" value="1"/>
</dbReference>
<accession>A0A3M5WYC4</accession>
<organism evidence="1 2">
    <name type="scientific">Pseudomonas syringae pv. aptata</name>
    <dbReference type="NCBI Taxonomy" id="83167"/>
    <lineage>
        <taxon>Bacteria</taxon>
        <taxon>Pseudomonadati</taxon>
        <taxon>Pseudomonadota</taxon>
        <taxon>Gammaproteobacteria</taxon>
        <taxon>Pseudomonadales</taxon>
        <taxon>Pseudomonadaceae</taxon>
        <taxon>Pseudomonas</taxon>
        <taxon>Pseudomonas syringae</taxon>
    </lineage>
</organism>
<gene>
    <name evidence="1" type="ORF">ALP24_04686</name>
</gene>
<dbReference type="Proteomes" id="UP000274315">
    <property type="component" value="Unassembled WGS sequence"/>
</dbReference>
<comment type="caution">
    <text evidence="1">The sequence shown here is derived from an EMBL/GenBank/DDBJ whole genome shotgun (WGS) entry which is preliminary data.</text>
</comment>
<dbReference type="GO" id="GO:0047617">
    <property type="term" value="F:fatty acyl-CoA hydrolase activity"/>
    <property type="evidence" value="ECO:0007669"/>
    <property type="project" value="TreeGrafter"/>
</dbReference>
<dbReference type="AlphaFoldDB" id="A0A3M5WYC4"/>
<dbReference type="EMBL" id="RBUF01000221">
    <property type="protein sequence ID" value="RMU75462.1"/>
    <property type="molecule type" value="Genomic_DNA"/>
</dbReference>
<dbReference type="InterPro" id="IPR029069">
    <property type="entry name" value="HotDog_dom_sf"/>
</dbReference>
<dbReference type="PANTHER" id="PTHR31793:SF2">
    <property type="entry name" value="BLR1345 PROTEIN"/>
    <property type="match status" value="1"/>
</dbReference>
<proteinExistence type="predicted"/>
<reference evidence="1 2" key="1">
    <citation type="submission" date="2018-08" db="EMBL/GenBank/DDBJ databases">
        <title>Recombination of ecologically and evolutionarily significant loci maintains genetic cohesion in the Pseudomonas syringae species complex.</title>
        <authorList>
            <person name="Dillon M."/>
            <person name="Thakur S."/>
            <person name="Almeida R.N.D."/>
            <person name="Weir B.S."/>
            <person name="Guttman D.S."/>
        </authorList>
    </citation>
    <scope>NUCLEOTIDE SEQUENCE [LARGE SCALE GENOMIC DNA]</scope>
    <source>
        <strain evidence="1 2">ICMP 11935</strain>
    </source>
</reference>
<name>A0A3M5WYC4_PSEAP</name>